<feature type="region of interest" description="Disordered" evidence="12">
    <location>
        <begin position="1"/>
        <end position="32"/>
    </location>
</feature>
<dbReference type="EMBL" id="BDIP01003870">
    <property type="protein sequence ID" value="GIQ88215.1"/>
    <property type="molecule type" value="Genomic_DNA"/>
</dbReference>
<evidence type="ECO:0000256" key="7">
    <source>
        <dbReference type="ARBA" id="ARBA00023054"/>
    </source>
</evidence>
<dbReference type="InterPro" id="IPR025593">
    <property type="entry name" value="GAS8_dom"/>
</dbReference>
<keyword evidence="15" id="KW-1185">Reference proteome</keyword>
<comment type="similarity">
    <text evidence="3">Belongs to the DRC4 family.</text>
</comment>
<evidence type="ECO:0000259" key="13">
    <source>
        <dbReference type="Pfam" id="PF13851"/>
    </source>
</evidence>
<sequence>MAPPKKGPKKTSRAPSRADGEQGGAAAAGGADLAGKVTELEGSLTQVKAQLKKEEEERNYYQLERDKLFQFYEVTKQRLEESDTATRNKDREIEELIEKHQVAIKVYQQKIKDLLYEHRRENTELRTENERSLKAEEDFHNAREEELRRERRALKLKLRETENAHQDLVQNLQEEHLRSMSLLRRSFEEQLGVAQTDYEHKLHRYREDAEIRRRAEVHEVDERKNQHIRQLIAQHERAFAEIKAYYNDITHSSLDLIKSLKEELAEVRLQEAASQKLMFEIAQENRQLTEPLEKALSEVGALRRQLLDHDRDRLSLDQAQGRYRWWCICVGDVYTLCV</sequence>
<dbReference type="GO" id="GO:0031514">
    <property type="term" value="C:motile cilium"/>
    <property type="evidence" value="ECO:0007669"/>
    <property type="project" value="UniProtKB-SubCell"/>
</dbReference>
<dbReference type="GO" id="GO:0005794">
    <property type="term" value="C:Golgi apparatus"/>
    <property type="evidence" value="ECO:0007669"/>
    <property type="project" value="TreeGrafter"/>
</dbReference>
<protein>
    <submittedName>
        <fullName evidence="14">Growth arrest-specific protein 8</fullName>
    </submittedName>
</protein>
<dbReference type="PANTHER" id="PTHR31543:SF0">
    <property type="entry name" value="DYNEIN REGULATORY COMPLEX SUBUNIT 4"/>
    <property type="match status" value="1"/>
</dbReference>
<proteinExistence type="inferred from homology"/>
<keyword evidence="8" id="KW-0969">Cilium</keyword>
<feature type="coiled-coil region" evidence="11">
    <location>
        <begin position="125"/>
        <end position="178"/>
    </location>
</feature>
<comment type="subcellular location">
    <subcellularLocation>
        <location evidence="1">Cell projection</location>
        <location evidence="1">Cilium</location>
        <location evidence="1">Flagellum</location>
    </subcellularLocation>
    <subcellularLocation>
        <location evidence="2">Cytoplasm</location>
        <location evidence="2">Cytoskeleton</location>
    </subcellularLocation>
</comment>
<dbReference type="Pfam" id="PF13851">
    <property type="entry name" value="GAS"/>
    <property type="match status" value="1"/>
</dbReference>
<keyword evidence="7 11" id="KW-0175">Coiled coil</keyword>
<evidence type="ECO:0000256" key="1">
    <source>
        <dbReference type="ARBA" id="ARBA00004230"/>
    </source>
</evidence>
<dbReference type="GO" id="GO:0008017">
    <property type="term" value="F:microtubule binding"/>
    <property type="evidence" value="ECO:0007669"/>
    <property type="project" value="InterPro"/>
</dbReference>
<evidence type="ECO:0000313" key="15">
    <source>
        <dbReference type="Proteomes" id="UP000265618"/>
    </source>
</evidence>
<feature type="compositionally biased region" description="Basic residues" evidence="12">
    <location>
        <begin position="1"/>
        <end position="12"/>
    </location>
</feature>
<dbReference type="AlphaFoldDB" id="A0A9K3GMX7"/>
<feature type="domain" description="Growth arrest-specific protein 8" evidence="13">
    <location>
        <begin position="230"/>
        <end position="323"/>
    </location>
</feature>
<gene>
    <name evidence="14" type="ORF">KIPB_010418</name>
</gene>
<keyword evidence="9" id="KW-0206">Cytoskeleton</keyword>
<organism evidence="14 15">
    <name type="scientific">Kipferlia bialata</name>
    <dbReference type="NCBI Taxonomy" id="797122"/>
    <lineage>
        <taxon>Eukaryota</taxon>
        <taxon>Metamonada</taxon>
        <taxon>Carpediemonas-like organisms</taxon>
        <taxon>Kipferlia</taxon>
    </lineage>
</organism>
<evidence type="ECO:0000256" key="11">
    <source>
        <dbReference type="SAM" id="Coils"/>
    </source>
</evidence>
<evidence type="ECO:0000256" key="9">
    <source>
        <dbReference type="ARBA" id="ARBA00023212"/>
    </source>
</evidence>
<evidence type="ECO:0000256" key="6">
    <source>
        <dbReference type="ARBA" id="ARBA00022846"/>
    </source>
</evidence>
<dbReference type="GO" id="GO:0005874">
    <property type="term" value="C:microtubule"/>
    <property type="evidence" value="ECO:0007669"/>
    <property type="project" value="UniProtKB-KW"/>
</dbReference>
<dbReference type="Proteomes" id="UP000265618">
    <property type="component" value="Unassembled WGS sequence"/>
</dbReference>
<reference evidence="14 15" key="1">
    <citation type="journal article" date="2018" name="PLoS ONE">
        <title>The draft genome of Kipferlia bialata reveals reductive genome evolution in fornicate parasites.</title>
        <authorList>
            <person name="Tanifuji G."/>
            <person name="Takabayashi S."/>
            <person name="Kume K."/>
            <person name="Takagi M."/>
            <person name="Nakayama T."/>
            <person name="Kamikawa R."/>
            <person name="Inagaki Y."/>
            <person name="Hashimoto T."/>
        </authorList>
    </citation>
    <scope>NUCLEOTIDE SEQUENCE [LARGE SCALE GENOMIC DNA]</scope>
    <source>
        <strain evidence="14">NY0173</strain>
    </source>
</reference>
<dbReference type="OrthoDB" id="767661at2759"/>
<evidence type="ECO:0000256" key="12">
    <source>
        <dbReference type="SAM" id="MobiDB-lite"/>
    </source>
</evidence>
<evidence type="ECO:0000256" key="2">
    <source>
        <dbReference type="ARBA" id="ARBA00004245"/>
    </source>
</evidence>
<accession>A0A9K3GMX7</accession>
<comment type="caution">
    <text evidence="14">The sequence shown here is derived from an EMBL/GenBank/DDBJ whole genome shotgun (WGS) entry which is preliminary data.</text>
</comment>
<evidence type="ECO:0000313" key="14">
    <source>
        <dbReference type="EMBL" id="GIQ88215.1"/>
    </source>
</evidence>
<dbReference type="GO" id="GO:0048870">
    <property type="term" value="P:cell motility"/>
    <property type="evidence" value="ECO:0007669"/>
    <property type="project" value="InterPro"/>
</dbReference>
<keyword evidence="6" id="KW-0282">Flagellum</keyword>
<evidence type="ECO:0000256" key="10">
    <source>
        <dbReference type="ARBA" id="ARBA00023273"/>
    </source>
</evidence>
<keyword evidence="5" id="KW-0493">Microtubule</keyword>
<keyword evidence="10" id="KW-0966">Cell projection</keyword>
<keyword evidence="4" id="KW-0963">Cytoplasm</keyword>
<evidence type="ECO:0000256" key="5">
    <source>
        <dbReference type="ARBA" id="ARBA00022701"/>
    </source>
</evidence>
<dbReference type="PANTHER" id="PTHR31543">
    <property type="entry name" value="DYNEIN REGULATORY COMPLEX SUBUNIT 4"/>
    <property type="match status" value="1"/>
</dbReference>
<dbReference type="GO" id="GO:0031267">
    <property type="term" value="F:small GTPase binding"/>
    <property type="evidence" value="ECO:0007669"/>
    <property type="project" value="InterPro"/>
</dbReference>
<evidence type="ECO:0000256" key="8">
    <source>
        <dbReference type="ARBA" id="ARBA00023069"/>
    </source>
</evidence>
<dbReference type="InterPro" id="IPR039308">
    <property type="entry name" value="GAS8"/>
</dbReference>
<evidence type="ECO:0000256" key="3">
    <source>
        <dbReference type="ARBA" id="ARBA00009859"/>
    </source>
</evidence>
<evidence type="ECO:0000256" key="4">
    <source>
        <dbReference type="ARBA" id="ARBA00022490"/>
    </source>
</evidence>
<feature type="coiled-coil region" evidence="11">
    <location>
        <begin position="37"/>
        <end position="66"/>
    </location>
</feature>
<name>A0A9K3GMX7_9EUKA</name>